<proteinExistence type="predicted"/>
<feature type="region of interest" description="Disordered" evidence="1">
    <location>
        <begin position="159"/>
        <end position="272"/>
    </location>
</feature>
<feature type="region of interest" description="Disordered" evidence="1">
    <location>
        <begin position="90"/>
        <end position="127"/>
    </location>
</feature>
<gene>
    <name evidence="3" type="primary">WBGene00107769</name>
</gene>
<protein>
    <submittedName>
        <fullName evidence="3">Uncharacterized protein</fullName>
    </submittedName>
</protein>
<reference evidence="3" key="2">
    <citation type="submission" date="2022-06" db="UniProtKB">
        <authorList>
            <consortium name="EnsemblMetazoa"/>
        </authorList>
    </citation>
    <scope>IDENTIFICATION</scope>
    <source>
        <strain evidence="3">PS312</strain>
    </source>
</reference>
<reference evidence="4" key="1">
    <citation type="journal article" date="2008" name="Nat. Genet.">
        <title>The Pristionchus pacificus genome provides a unique perspective on nematode lifestyle and parasitism.</title>
        <authorList>
            <person name="Dieterich C."/>
            <person name="Clifton S.W."/>
            <person name="Schuster L.N."/>
            <person name="Chinwalla A."/>
            <person name="Delehaunty K."/>
            <person name="Dinkelacker I."/>
            <person name="Fulton L."/>
            <person name="Fulton R."/>
            <person name="Godfrey J."/>
            <person name="Minx P."/>
            <person name="Mitreva M."/>
            <person name="Roeseler W."/>
            <person name="Tian H."/>
            <person name="Witte H."/>
            <person name="Yang S.P."/>
            <person name="Wilson R.K."/>
            <person name="Sommer R.J."/>
        </authorList>
    </citation>
    <scope>NUCLEOTIDE SEQUENCE [LARGE SCALE GENOMIC DNA]</scope>
    <source>
        <strain evidence="4">PS312</strain>
    </source>
</reference>
<feature type="compositionally biased region" description="Polar residues" evidence="1">
    <location>
        <begin position="91"/>
        <end position="101"/>
    </location>
</feature>
<organism evidence="3 4">
    <name type="scientific">Pristionchus pacificus</name>
    <name type="common">Parasitic nematode worm</name>
    <dbReference type="NCBI Taxonomy" id="54126"/>
    <lineage>
        <taxon>Eukaryota</taxon>
        <taxon>Metazoa</taxon>
        <taxon>Ecdysozoa</taxon>
        <taxon>Nematoda</taxon>
        <taxon>Chromadorea</taxon>
        <taxon>Rhabditida</taxon>
        <taxon>Rhabditina</taxon>
        <taxon>Diplogasteromorpha</taxon>
        <taxon>Diplogasteroidea</taxon>
        <taxon>Neodiplogasteridae</taxon>
        <taxon>Pristionchus</taxon>
    </lineage>
</organism>
<feature type="signal peptide" evidence="2">
    <location>
        <begin position="1"/>
        <end position="16"/>
    </location>
</feature>
<feature type="chain" id="PRO_5043366095" evidence="2">
    <location>
        <begin position="17"/>
        <end position="353"/>
    </location>
</feature>
<evidence type="ECO:0000256" key="1">
    <source>
        <dbReference type="SAM" id="MobiDB-lite"/>
    </source>
</evidence>
<evidence type="ECO:0000256" key="2">
    <source>
        <dbReference type="SAM" id="SignalP"/>
    </source>
</evidence>
<name>A0A2A6C7A0_PRIPA</name>
<feature type="compositionally biased region" description="Low complexity" evidence="1">
    <location>
        <begin position="102"/>
        <end position="113"/>
    </location>
</feature>
<evidence type="ECO:0000313" key="3">
    <source>
        <dbReference type="EnsemblMetazoa" id="PPA18215.1"/>
    </source>
</evidence>
<keyword evidence="2" id="KW-0732">Signal</keyword>
<accession>A0A8R1UD54</accession>
<feature type="compositionally biased region" description="Low complexity" evidence="1">
    <location>
        <begin position="205"/>
        <end position="220"/>
    </location>
</feature>
<feature type="compositionally biased region" description="Low complexity" evidence="1">
    <location>
        <begin position="168"/>
        <end position="191"/>
    </location>
</feature>
<dbReference type="OrthoDB" id="5846958at2759"/>
<feature type="compositionally biased region" description="Basic and acidic residues" evidence="1">
    <location>
        <begin position="221"/>
        <end position="238"/>
    </location>
</feature>
<evidence type="ECO:0000313" key="4">
    <source>
        <dbReference type="Proteomes" id="UP000005239"/>
    </source>
</evidence>
<dbReference type="Proteomes" id="UP000005239">
    <property type="component" value="Unassembled WGS sequence"/>
</dbReference>
<sequence>MSTFLALLSLAGAIAAQQQQYLPWEQQTDVGSIPAWYAPKTAGFAAQAGSAMNVAPPLGSPFPSSSSFAARPSYPPNFPGYPTFGTVQPVGPSSASKSGGNPYSTTYKPKTTTGFRPKPSGGRSNLDKYLPLMKKKKAMTTTTTMKTTVRPTAAITKRRKLPAKKTTTRPTSRPTTTVRPTTTTVKTTTTTADSTEWESLEVVEKTSSTMKPTTSTLKTTTTEKRPKEEKEDRKRAELVKGPIVQKGRPEKALPPSTTPTTKSRKSSEEEEDKEAEFNLLGFLWDKSELLASIKNMIKQLKSSIDEAGLEEDVKQVSDHLKNTIKGFASASPVNEQLGRLFERAQNADVNKLE</sequence>
<dbReference type="AlphaFoldDB" id="A0A2A6C7A0"/>
<accession>A0A2A6C7A0</accession>
<keyword evidence="4" id="KW-1185">Reference proteome</keyword>
<dbReference type="EnsemblMetazoa" id="PPA18215.1">
    <property type="protein sequence ID" value="PPA18215.1"/>
    <property type="gene ID" value="WBGene00107769"/>
</dbReference>